<reference evidence="8" key="1">
    <citation type="submission" date="2021-02" db="EMBL/GenBank/DDBJ databases">
        <authorList>
            <person name="Dougan E. K."/>
            <person name="Rhodes N."/>
            <person name="Thang M."/>
            <person name="Chan C."/>
        </authorList>
    </citation>
    <scope>NUCLEOTIDE SEQUENCE</scope>
</reference>
<dbReference type="InterPro" id="IPR004241">
    <property type="entry name" value="Atg8-like"/>
</dbReference>
<feature type="region of interest" description="Disordered" evidence="7">
    <location>
        <begin position="254"/>
        <end position="277"/>
    </location>
</feature>
<evidence type="ECO:0000256" key="7">
    <source>
        <dbReference type="SAM" id="MobiDB-lite"/>
    </source>
</evidence>
<comment type="subcellular location">
    <subcellularLocation>
        <location evidence="1">Membrane</location>
    </subcellularLocation>
</comment>
<keyword evidence="5" id="KW-0072">Autophagy</keyword>
<dbReference type="SUPFAM" id="SSF54236">
    <property type="entry name" value="Ubiquitin-like"/>
    <property type="match status" value="1"/>
</dbReference>
<dbReference type="InterPro" id="IPR029071">
    <property type="entry name" value="Ubiquitin-like_domsf"/>
</dbReference>
<feature type="coiled-coil region" evidence="6">
    <location>
        <begin position="286"/>
        <end position="588"/>
    </location>
</feature>
<keyword evidence="4" id="KW-0449">Lipoprotein</keyword>
<dbReference type="AlphaFoldDB" id="A0A812X1V7"/>
<dbReference type="GO" id="GO:0006914">
    <property type="term" value="P:autophagy"/>
    <property type="evidence" value="ECO:0007669"/>
    <property type="project" value="UniProtKB-KW"/>
</dbReference>
<evidence type="ECO:0000256" key="2">
    <source>
        <dbReference type="ARBA" id="ARBA00007293"/>
    </source>
</evidence>
<evidence type="ECO:0000256" key="1">
    <source>
        <dbReference type="ARBA" id="ARBA00004370"/>
    </source>
</evidence>
<dbReference type="PANTHER" id="PTHR10969">
    <property type="entry name" value="MICROTUBULE-ASSOCIATED PROTEINS 1A/1B LIGHT CHAIN 3-RELATED"/>
    <property type="match status" value="1"/>
</dbReference>
<evidence type="ECO:0000256" key="6">
    <source>
        <dbReference type="SAM" id="Coils"/>
    </source>
</evidence>
<dbReference type="Gene3D" id="3.10.20.90">
    <property type="entry name" value="Phosphatidylinositol 3-kinase Catalytic Subunit, Chain A, domain 1"/>
    <property type="match status" value="2"/>
</dbReference>
<organism evidence="8 9">
    <name type="scientific">Symbiodinium pilosum</name>
    <name type="common">Dinoflagellate</name>
    <dbReference type="NCBI Taxonomy" id="2952"/>
    <lineage>
        <taxon>Eukaryota</taxon>
        <taxon>Sar</taxon>
        <taxon>Alveolata</taxon>
        <taxon>Dinophyceae</taxon>
        <taxon>Suessiales</taxon>
        <taxon>Symbiodiniaceae</taxon>
        <taxon>Symbiodinium</taxon>
    </lineage>
</organism>
<evidence type="ECO:0000313" key="8">
    <source>
        <dbReference type="EMBL" id="CAE7714663.1"/>
    </source>
</evidence>
<feature type="compositionally biased region" description="Basic and acidic residues" evidence="7">
    <location>
        <begin position="135"/>
        <end position="145"/>
    </location>
</feature>
<feature type="region of interest" description="Disordered" evidence="7">
    <location>
        <begin position="104"/>
        <end position="152"/>
    </location>
</feature>
<evidence type="ECO:0000256" key="3">
    <source>
        <dbReference type="ARBA" id="ARBA00023136"/>
    </source>
</evidence>
<dbReference type="Proteomes" id="UP000649617">
    <property type="component" value="Unassembled WGS sequence"/>
</dbReference>
<evidence type="ECO:0000256" key="5">
    <source>
        <dbReference type="RuleBase" id="RU004384"/>
    </source>
</evidence>
<evidence type="ECO:0000256" key="4">
    <source>
        <dbReference type="ARBA" id="ARBA00023288"/>
    </source>
</evidence>
<comment type="caution">
    <text evidence="8">The sequence shown here is derived from an EMBL/GenBank/DDBJ whole genome shotgun (WGS) entry which is preliminary data.</text>
</comment>
<sequence>MDPSKMEKLRKRYPDHVPVICVNTKDSFEQQKLIVPNNTTGAAFIGTAREKCKWATPASKVSLCKGSKTVVEVPMAKTLEELDKEATEGVIYFKVESLRPAAEERKEAEIPNVQQFKMDGAAPKEQKAKATTSAGKDDSDPSEKARRIRKKHPDRVPVLINQAEGPGLPALDKKLLIPKTMTCADLRKILPRHIGCQHLDVDWQKVIFEMAGEPVEEHEKVSDVYERRVPPDDEGMMLFLELPTESIRELVSSSTRVSEETELQDTVEETPAVHAASFSPPSLEEVMDLERQLTASKRAFEEAKKAQKLATARLAEQEERAWAAEEKALKADRELTVRSQAHRNKEEALQSQITEAQEAQKTLQTRVMSSREEIEALRLHIDWLEETAQTAKHNAEQDADTIVELENQLKEAQAALAVEAKKNHASQEKISQMRNKLEEAAQLEVLAVEKTDLISQQRKDAEDTVRTLEESLRKMSSRLEEVEQEKADLLRDAEKKDKTDEAVKKLKDTVIILRNSLSSKEEEITTKGAQVVETMACLKAVEQENRRLQAELEAAATEKIKLQQASMSAREEVEMLKAEMQKKDAEEDFIKLGWNSEGEVEEVTEDFGFQKVDSAC</sequence>
<gene>
    <name evidence="8" type="ORF">SPIL2461_LOCUS20286</name>
</gene>
<evidence type="ECO:0000313" key="9">
    <source>
        <dbReference type="Proteomes" id="UP000649617"/>
    </source>
</evidence>
<keyword evidence="3" id="KW-0472">Membrane</keyword>
<keyword evidence="9" id="KW-1185">Reference proteome</keyword>
<comment type="similarity">
    <text evidence="2 5">Belongs to the ATG8 family.</text>
</comment>
<accession>A0A812X1V7</accession>
<dbReference type="OrthoDB" id="433311at2759"/>
<dbReference type="EMBL" id="CAJNIZ010045249">
    <property type="protein sequence ID" value="CAE7714663.1"/>
    <property type="molecule type" value="Genomic_DNA"/>
</dbReference>
<proteinExistence type="inferred from homology"/>
<keyword evidence="6" id="KW-0175">Coiled coil</keyword>
<protein>
    <recommendedName>
        <fullName evidence="5">Autophagy-related protein</fullName>
    </recommendedName>
</protein>
<dbReference type="GO" id="GO:0016020">
    <property type="term" value="C:membrane"/>
    <property type="evidence" value="ECO:0007669"/>
    <property type="project" value="UniProtKB-SubCell"/>
</dbReference>
<name>A0A812X1V7_SYMPI</name>
<dbReference type="Pfam" id="PF02991">
    <property type="entry name" value="ATG8"/>
    <property type="match status" value="1"/>
</dbReference>